<dbReference type="EMBL" id="JAALLT010000002">
    <property type="protein sequence ID" value="NGP75859.1"/>
    <property type="molecule type" value="Genomic_DNA"/>
</dbReference>
<gene>
    <name evidence="1" type="ORF">G3570_04390</name>
</gene>
<keyword evidence="2" id="KW-1185">Reference proteome</keyword>
<dbReference type="AlphaFoldDB" id="A0A6M1SLI2"/>
<organism evidence="1 2">
    <name type="scientific">Halalkalibaculum roseum</name>
    <dbReference type="NCBI Taxonomy" id="2709311"/>
    <lineage>
        <taxon>Bacteria</taxon>
        <taxon>Pseudomonadati</taxon>
        <taxon>Balneolota</taxon>
        <taxon>Balneolia</taxon>
        <taxon>Balneolales</taxon>
        <taxon>Balneolaceae</taxon>
        <taxon>Halalkalibaculum</taxon>
    </lineage>
</organism>
<accession>A0A6M1SLI2</accession>
<proteinExistence type="predicted"/>
<evidence type="ECO:0008006" key="3">
    <source>
        <dbReference type="Google" id="ProtNLM"/>
    </source>
</evidence>
<protein>
    <recommendedName>
        <fullName evidence="3">DUF2059 domain-containing protein</fullName>
    </recommendedName>
</protein>
<comment type="caution">
    <text evidence="1">The sequence shown here is derived from an EMBL/GenBank/DDBJ whole genome shotgun (WGS) entry which is preliminary data.</text>
</comment>
<evidence type="ECO:0000313" key="1">
    <source>
        <dbReference type="EMBL" id="NGP75859.1"/>
    </source>
</evidence>
<evidence type="ECO:0000313" key="2">
    <source>
        <dbReference type="Proteomes" id="UP000473278"/>
    </source>
</evidence>
<sequence length="259" mass="29760">MIPFLSSAQSSTDTANSALLDTLLKKIPFESRLQRAPKDIEMQFAQNPLGLPAEKNEKMIALFAEGFVIDSLMYDVKKVFEERYQNPYSDEFQQWLSRPSTQKVHEAEEATNTLQGARRRVVRMYELEQEPPSEEREEVILSLMNSTSTVDNAIQSQTILFRSIVSAFSILSDQRTFSDSQIDGIVSNYRMEIENQIQDDLKQQYLIMYFDLDSEALREYTSFYESDAGSWLDSTATEAVTTAYQNATDRFIEAIENIQ</sequence>
<dbReference type="Proteomes" id="UP000473278">
    <property type="component" value="Unassembled WGS sequence"/>
</dbReference>
<name>A0A6M1SLI2_9BACT</name>
<reference evidence="1 2" key="1">
    <citation type="submission" date="2020-02" db="EMBL/GenBank/DDBJ databases">
        <title>Balneolaceae bacterium YR4-1, complete genome.</title>
        <authorList>
            <person name="Li Y."/>
            <person name="Wu S."/>
        </authorList>
    </citation>
    <scope>NUCLEOTIDE SEQUENCE [LARGE SCALE GENOMIC DNA]</scope>
    <source>
        <strain evidence="1 2">YR4-1</strain>
    </source>
</reference>